<sequence>MPWWGKSTKKGKRKARKICVVDMSHGKLRIVSAEKGGRPGTSRRHYLDIVSENADHSGVYNQHPSHFLRVSSSRSFSEKSSAQPVQLQGGQSSATQLVRSKIDISMRTGCERVCWPSVLGSLYEPGRTVDTQDGKYIVMEFKTASDLEGNKTTRKAASNCPSSLKLKDNSAIASKQNSREILRTSSLLLNNQGVSLSSKRQPRGSNVLNI</sequence>
<evidence type="ECO:0000313" key="1">
    <source>
        <dbReference type="EMBL" id="GAA0153268.1"/>
    </source>
</evidence>
<dbReference type="AlphaFoldDB" id="A0AAV3PQA2"/>
<name>A0AAV3PQA2_LITER</name>
<proteinExistence type="predicted"/>
<evidence type="ECO:0000313" key="2">
    <source>
        <dbReference type="Proteomes" id="UP001454036"/>
    </source>
</evidence>
<dbReference type="EMBL" id="BAABME010002146">
    <property type="protein sequence ID" value="GAA0153268.1"/>
    <property type="molecule type" value="Genomic_DNA"/>
</dbReference>
<comment type="caution">
    <text evidence="1">The sequence shown here is derived from an EMBL/GenBank/DDBJ whole genome shotgun (WGS) entry which is preliminary data.</text>
</comment>
<dbReference type="Proteomes" id="UP001454036">
    <property type="component" value="Unassembled WGS sequence"/>
</dbReference>
<protein>
    <submittedName>
        <fullName evidence="1">Uncharacterized protein</fullName>
    </submittedName>
</protein>
<keyword evidence="2" id="KW-1185">Reference proteome</keyword>
<organism evidence="1 2">
    <name type="scientific">Lithospermum erythrorhizon</name>
    <name type="common">Purple gromwell</name>
    <name type="synonym">Lithospermum officinale var. erythrorhizon</name>
    <dbReference type="NCBI Taxonomy" id="34254"/>
    <lineage>
        <taxon>Eukaryota</taxon>
        <taxon>Viridiplantae</taxon>
        <taxon>Streptophyta</taxon>
        <taxon>Embryophyta</taxon>
        <taxon>Tracheophyta</taxon>
        <taxon>Spermatophyta</taxon>
        <taxon>Magnoliopsida</taxon>
        <taxon>eudicotyledons</taxon>
        <taxon>Gunneridae</taxon>
        <taxon>Pentapetalae</taxon>
        <taxon>asterids</taxon>
        <taxon>lamiids</taxon>
        <taxon>Boraginales</taxon>
        <taxon>Boraginaceae</taxon>
        <taxon>Boraginoideae</taxon>
        <taxon>Lithospermeae</taxon>
        <taxon>Lithospermum</taxon>
    </lineage>
</organism>
<reference evidence="1 2" key="1">
    <citation type="submission" date="2024-01" db="EMBL/GenBank/DDBJ databases">
        <title>The complete chloroplast genome sequence of Lithospermum erythrorhizon: insights into the phylogenetic relationship among Boraginaceae species and the maternal lineages of purple gromwells.</title>
        <authorList>
            <person name="Okada T."/>
            <person name="Watanabe K."/>
        </authorList>
    </citation>
    <scope>NUCLEOTIDE SEQUENCE [LARGE SCALE GENOMIC DNA]</scope>
</reference>
<accession>A0AAV3PQA2</accession>
<gene>
    <name evidence="1" type="ORF">LIER_11549</name>
</gene>